<evidence type="ECO:0000256" key="4">
    <source>
        <dbReference type="ARBA" id="ARBA00022691"/>
    </source>
</evidence>
<gene>
    <name evidence="10" type="primary">yhdJ</name>
    <name evidence="10" type="ORF">AN618_07430</name>
</gene>
<dbReference type="PANTHER" id="PTHR13370:SF3">
    <property type="entry name" value="TRNA (GUANINE(10)-N2)-METHYLTRANSFERASE HOMOLOG"/>
    <property type="match status" value="1"/>
</dbReference>
<keyword evidence="4" id="KW-0949">S-adenosyl-L-methionine</keyword>
<dbReference type="GO" id="GO:0015667">
    <property type="term" value="F:site-specific DNA-methyltransferase (cytosine-N4-specific) activity"/>
    <property type="evidence" value="ECO:0007669"/>
    <property type="project" value="UniProtKB-EC"/>
</dbReference>
<dbReference type="SUPFAM" id="SSF53335">
    <property type="entry name" value="S-adenosyl-L-methionine-dependent methyltransferases"/>
    <property type="match status" value="1"/>
</dbReference>
<dbReference type="InterPro" id="IPR001091">
    <property type="entry name" value="RM_Methyltransferase"/>
</dbReference>
<reference evidence="10 11" key="1">
    <citation type="submission" date="2015-12" db="EMBL/GenBank/DDBJ databases">
        <title>Draft genome sequnece of Fervidicola ferrireducens strain Y170.</title>
        <authorList>
            <person name="Patel B.K."/>
        </authorList>
    </citation>
    <scope>NUCLEOTIDE SEQUENCE [LARGE SCALE GENOMIC DNA]</scope>
    <source>
        <strain evidence="10 11">Y170</strain>
    </source>
</reference>
<dbReference type="InterPro" id="IPR029063">
    <property type="entry name" value="SAM-dependent_MTases_sf"/>
</dbReference>
<evidence type="ECO:0000256" key="2">
    <source>
        <dbReference type="ARBA" id="ARBA00022603"/>
    </source>
</evidence>
<dbReference type="PROSITE" id="PS00093">
    <property type="entry name" value="N4_MTASE"/>
    <property type="match status" value="1"/>
</dbReference>
<keyword evidence="6" id="KW-0238">DNA-binding</keyword>
<dbReference type="OrthoDB" id="9773571at2"/>
<dbReference type="RefSeq" id="WP_066352240.1">
    <property type="nucleotide sequence ID" value="NZ_LOED01000006.1"/>
</dbReference>
<dbReference type="PANTHER" id="PTHR13370">
    <property type="entry name" value="RNA METHYLASE-RELATED"/>
    <property type="match status" value="1"/>
</dbReference>
<dbReference type="GO" id="GO:0008170">
    <property type="term" value="F:N-methyltransferase activity"/>
    <property type="evidence" value="ECO:0007669"/>
    <property type="project" value="InterPro"/>
</dbReference>
<dbReference type="GO" id="GO:0032259">
    <property type="term" value="P:methylation"/>
    <property type="evidence" value="ECO:0007669"/>
    <property type="project" value="UniProtKB-KW"/>
</dbReference>
<comment type="catalytic activity">
    <reaction evidence="7">
        <text>a 2'-deoxycytidine in DNA + S-adenosyl-L-methionine = an N(4)-methyl-2'-deoxycytidine in DNA + S-adenosyl-L-homocysteine + H(+)</text>
        <dbReference type="Rhea" id="RHEA:16857"/>
        <dbReference type="Rhea" id="RHEA-COMP:11369"/>
        <dbReference type="Rhea" id="RHEA-COMP:13674"/>
        <dbReference type="ChEBI" id="CHEBI:15378"/>
        <dbReference type="ChEBI" id="CHEBI:57856"/>
        <dbReference type="ChEBI" id="CHEBI:59789"/>
        <dbReference type="ChEBI" id="CHEBI:85452"/>
        <dbReference type="ChEBI" id="CHEBI:137933"/>
        <dbReference type="EC" id="2.1.1.113"/>
    </reaction>
</comment>
<sequence>MPDIPSERVYKVGEKITLYLEDCLSGIRKYLKQEEVDVVVTSPPYNIGIRYNSHYDNMPREQYLEWLEKVSVEIKRVLKNDGSFFLNIGGKPSDPWIPFDVAQKLRKHFVLQNVIHWVKSIAIEKSSVGKYPGISGDVAVGHYKPIRGKRFLHDNHEYIFHFTKTGRVELDRLAIGVPYQDKSNIGRWKSAKQDKRCRGNTWFIPYETIWDREKQRPHPSTFPVALPEMCIKLHGVERTKLVLDPFMGIGTTAIACLKLDVNAVGFEIDEEYMKKAIERLQSFKNF</sequence>
<dbReference type="Pfam" id="PF01555">
    <property type="entry name" value="N6_N4_Mtase"/>
    <property type="match status" value="1"/>
</dbReference>
<dbReference type="Proteomes" id="UP000070427">
    <property type="component" value="Unassembled WGS sequence"/>
</dbReference>
<dbReference type="GO" id="GO:0005737">
    <property type="term" value="C:cytoplasm"/>
    <property type="evidence" value="ECO:0007669"/>
    <property type="project" value="TreeGrafter"/>
</dbReference>
<dbReference type="AlphaFoldDB" id="A0A140LBL0"/>
<dbReference type="EC" id="2.1.1.-" evidence="8"/>
<evidence type="ECO:0000259" key="9">
    <source>
        <dbReference type="Pfam" id="PF01555"/>
    </source>
</evidence>
<accession>A0A140LBL0</accession>
<dbReference type="Gene3D" id="3.40.50.150">
    <property type="entry name" value="Vaccinia Virus protein VP39"/>
    <property type="match status" value="1"/>
</dbReference>
<dbReference type="PRINTS" id="PR00508">
    <property type="entry name" value="S21N4MTFRASE"/>
</dbReference>
<keyword evidence="11" id="KW-1185">Reference proteome</keyword>
<keyword evidence="2 10" id="KW-0489">Methyltransferase</keyword>
<dbReference type="InterPro" id="IPR017985">
    <property type="entry name" value="MeTrfase_CN4_CS"/>
</dbReference>
<evidence type="ECO:0000256" key="3">
    <source>
        <dbReference type="ARBA" id="ARBA00022679"/>
    </source>
</evidence>
<evidence type="ECO:0000256" key="5">
    <source>
        <dbReference type="ARBA" id="ARBA00022747"/>
    </source>
</evidence>
<evidence type="ECO:0000256" key="8">
    <source>
        <dbReference type="RuleBase" id="RU362026"/>
    </source>
</evidence>
<dbReference type="InParanoid" id="A0A140LBL0"/>
<name>A0A140LBL0_9FIRM</name>
<dbReference type="EMBL" id="LOED01000006">
    <property type="protein sequence ID" value="KXG77935.1"/>
    <property type="molecule type" value="Genomic_DNA"/>
</dbReference>
<dbReference type="GO" id="GO:0003677">
    <property type="term" value="F:DNA binding"/>
    <property type="evidence" value="ECO:0007669"/>
    <property type="project" value="UniProtKB-KW"/>
</dbReference>
<feature type="domain" description="DNA methylase N-4/N-6" evidence="9">
    <location>
        <begin position="36"/>
        <end position="277"/>
    </location>
</feature>
<evidence type="ECO:0000256" key="7">
    <source>
        <dbReference type="ARBA" id="ARBA00049120"/>
    </source>
</evidence>
<dbReference type="GO" id="GO:0009307">
    <property type="term" value="P:DNA restriction-modification system"/>
    <property type="evidence" value="ECO:0007669"/>
    <property type="project" value="UniProtKB-KW"/>
</dbReference>
<dbReference type="PATRIC" id="fig|520764.3.peg.769"/>
<evidence type="ECO:0000313" key="10">
    <source>
        <dbReference type="EMBL" id="KXG77935.1"/>
    </source>
</evidence>
<comment type="similarity">
    <text evidence="1">Belongs to the N(4)/N(6)-methyltransferase family. N(4) subfamily.</text>
</comment>
<evidence type="ECO:0000313" key="11">
    <source>
        <dbReference type="Proteomes" id="UP000070427"/>
    </source>
</evidence>
<keyword evidence="3 10" id="KW-0808">Transferase</keyword>
<dbReference type="STRING" id="520764.AN618_07430"/>
<keyword evidence="5" id="KW-0680">Restriction system</keyword>
<evidence type="ECO:0000256" key="1">
    <source>
        <dbReference type="ARBA" id="ARBA00010203"/>
    </source>
</evidence>
<protein>
    <recommendedName>
        <fullName evidence="8">Methyltransferase</fullName>
        <ecNumber evidence="8">2.1.1.-</ecNumber>
    </recommendedName>
</protein>
<comment type="caution">
    <text evidence="10">The sequence shown here is derived from an EMBL/GenBank/DDBJ whole genome shotgun (WGS) entry which is preliminary data.</text>
</comment>
<proteinExistence type="inferred from homology"/>
<organism evidence="10 11">
    <name type="scientific">Fervidicola ferrireducens</name>
    <dbReference type="NCBI Taxonomy" id="520764"/>
    <lineage>
        <taxon>Bacteria</taxon>
        <taxon>Bacillati</taxon>
        <taxon>Bacillota</taxon>
        <taxon>Clostridia</taxon>
        <taxon>Thermosediminibacterales</taxon>
        <taxon>Thermosediminibacteraceae</taxon>
        <taxon>Fervidicola</taxon>
    </lineage>
</organism>
<evidence type="ECO:0000256" key="6">
    <source>
        <dbReference type="ARBA" id="ARBA00023125"/>
    </source>
</evidence>
<dbReference type="InterPro" id="IPR002941">
    <property type="entry name" value="DNA_methylase_N4/N6"/>
</dbReference>